<protein>
    <submittedName>
        <fullName evidence="4">DUF6318 family protein</fullName>
    </submittedName>
</protein>
<sequence>MRILATAVVASLALSLGACSEDDPRPADPTSAATTPANPDATLPPMPAEAKADSHSGASQFVRYYAAVLNYSALTGDVRQMETLSDPDCDSCRTYIDLFAKTYEDGGFFRGGTWSFGEAKVRYTSANDPAHVTATVHISGGSQKLTSDSDLSTSTPKKSVLTFQLAPGEPRRMAEILKGDFR</sequence>
<evidence type="ECO:0000259" key="3">
    <source>
        <dbReference type="Pfam" id="PF19843"/>
    </source>
</evidence>
<feature type="region of interest" description="Disordered" evidence="1">
    <location>
        <begin position="20"/>
        <end position="52"/>
    </location>
</feature>
<dbReference type="Proteomes" id="UP001315860">
    <property type="component" value="Chromosome"/>
</dbReference>
<gene>
    <name evidence="4" type="ORF">NP095_06495</name>
</gene>
<dbReference type="InterPro" id="IPR046281">
    <property type="entry name" value="DUF6318"/>
</dbReference>
<evidence type="ECO:0000256" key="1">
    <source>
        <dbReference type="SAM" id="MobiDB-lite"/>
    </source>
</evidence>
<dbReference type="Pfam" id="PF19843">
    <property type="entry name" value="DUF6318"/>
    <property type="match status" value="1"/>
</dbReference>
<keyword evidence="5" id="KW-1185">Reference proteome</keyword>
<proteinExistence type="predicted"/>
<dbReference type="EMBL" id="CP101990">
    <property type="protein sequence ID" value="UUI69740.1"/>
    <property type="molecule type" value="Genomic_DNA"/>
</dbReference>
<accession>A0ABY5KHC4</accession>
<dbReference type="RefSeq" id="WP_232416785.1">
    <property type="nucleotide sequence ID" value="NZ_CP101990.1"/>
</dbReference>
<feature type="domain" description="DUF6318" evidence="3">
    <location>
        <begin position="40"/>
        <end position="143"/>
    </location>
</feature>
<feature type="signal peptide" evidence="2">
    <location>
        <begin position="1"/>
        <end position="20"/>
    </location>
</feature>
<dbReference type="PROSITE" id="PS51257">
    <property type="entry name" value="PROKAR_LIPOPROTEIN"/>
    <property type="match status" value="1"/>
</dbReference>
<evidence type="ECO:0000256" key="2">
    <source>
        <dbReference type="SAM" id="SignalP"/>
    </source>
</evidence>
<organism evidence="4 5">
    <name type="scientific">Aeromicrobium duanguangcaii</name>
    <dbReference type="NCBI Taxonomy" id="2968086"/>
    <lineage>
        <taxon>Bacteria</taxon>
        <taxon>Bacillati</taxon>
        <taxon>Actinomycetota</taxon>
        <taxon>Actinomycetes</taxon>
        <taxon>Propionibacteriales</taxon>
        <taxon>Nocardioidaceae</taxon>
        <taxon>Aeromicrobium</taxon>
    </lineage>
</organism>
<evidence type="ECO:0000313" key="5">
    <source>
        <dbReference type="Proteomes" id="UP001315860"/>
    </source>
</evidence>
<evidence type="ECO:0000313" key="4">
    <source>
        <dbReference type="EMBL" id="UUI69740.1"/>
    </source>
</evidence>
<reference evidence="4 5" key="1">
    <citation type="submission" date="2022-07" db="EMBL/GenBank/DDBJ databases">
        <title>Novel species in genus Aeromicrobium.</title>
        <authorList>
            <person name="Ye L."/>
        </authorList>
    </citation>
    <scope>NUCLEOTIDE SEQUENCE [LARGE SCALE GENOMIC DNA]</scope>
    <source>
        <strain evidence="5">zg-Y50</strain>
    </source>
</reference>
<keyword evidence="2" id="KW-0732">Signal</keyword>
<name>A0ABY5KHC4_9ACTN</name>
<feature type="chain" id="PRO_5045661391" evidence="2">
    <location>
        <begin position="21"/>
        <end position="182"/>
    </location>
</feature>
<feature type="compositionally biased region" description="Low complexity" evidence="1">
    <location>
        <begin position="28"/>
        <end position="41"/>
    </location>
</feature>